<gene>
    <name evidence="2" type="ORF">EBN88_01210</name>
</gene>
<accession>A0A3M2M8S8</accession>
<dbReference type="Gene3D" id="3.90.960.10">
    <property type="entry name" value="YbaK/aminoacyl-tRNA synthetase-associated domain"/>
    <property type="match status" value="1"/>
</dbReference>
<proteinExistence type="predicted"/>
<dbReference type="CDD" id="cd04333">
    <property type="entry name" value="ProX_deacylase"/>
    <property type="match status" value="1"/>
</dbReference>
<evidence type="ECO:0000259" key="1">
    <source>
        <dbReference type="Pfam" id="PF04073"/>
    </source>
</evidence>
<keyword evidence="3" id="KW-1185">Reference proteome</keyword>
<comment type="caution">
    <text evidence="2">The sequence shown here is derived from an EMBL/GenBank/DDBJ whole genome shotgun (WGS) entry which is preliminary data.</text>
</comment>
<dbReference type="PANTHER" id="PTHR30411:SF1">
    <property type="entry name" value="CYTOPLASMIC PROTEIN"/>
    <property type="match status" value="1"/>
</dbReference>
<dbReference type="InterPro" id="IPR007214">
    <property type="entry name" value="YbaK/aa-tRNA-synth-assoc-dom"/>
</dbReference>
<organism evidence="2 3">
    <name type="scientific">Streptomyces triticirhizae</name>
    <dbReference type="NCBI Taxonomy" id="2483353"/>
    <lineage>
        <taxon>Bacteria</taxon>
        <taxon>Bacillati</taxon>
        <taxon>Actinomycetota</taxon>
        <taxon>Actinomycetes</taxon>
        <taxon>Kitasatosporales</taxon>
        <taxon>Streptomycetaceae</taxon>
        <taxon>Streptomyces</taxon>
    </lineage>
</organism>
<dbReference type="InterPro" id="IPR036754">
    <property type="entry name" value="YbaK/aa-tRNA-synt-asso_dom_sf"/>
</dbReference>
<reference evidence="2 3" key="1">
    <citation type="submission" date="2018-10" db="EMBL/GenBank/DDBJ databases">
        <title>Isolation, diversity and antifungal activity of actinobacteria from wheat.</title>
        <authorList>
            <person name="Han C."/>
        </authorList>
    </citation>
    <scope>NUCLEOTIDE SEQUENCE [LARGE SCALE GENOMIC DNA]</scope>
    <source>
        <strain evidence="2 3">NEAU-YY642</strain>
    </source>
</reference>
<dbReference type="Proteomes" id="UP000278673">
    <property type="component" value="Unassembled WGS sequence"/>
</dbReference>
<feature type="domain" description="YbaK/aminoacyl-tRNA synthetase-associated" evidence="1">
    <location>
        <begin position="27"/>
        <end position="147"/>
    </location>
</feature>
<sequence length="158" mass="16583">MHTAVQRVREVLTEHGAPVSIVELPDPAPTAAAAAAQLGCAVGAVANSIVFRVDGEPLLVVTSGGHRVDTRLLAGLRGVAHRRVRRADPDYVLEVTGQRVGGVAPIGHPEPLPTLIDEHLHTYPHIWAGAGLPHTVFRTTCADLTRLTGARTARVAGA</sequence>
<protein>
    <submittedName>
        <fullName evidence="2">YbaK/EbsC family protein</fullName>
    </submittedName>
</protein>
<name>A0A3M2M8S8_9ACTN</name>
<evidence type="ECO:0000313" key="3">
    <source>
        <dbReference type="Proteomes" id="UP000278673"/>
    </source>
</evidence>
<dbReference type="EMBL" id="RFFJ01000003">
    <property type="protein sequence ID" value="RMI46224.1"/>
    <property type="molecule type" value="Genomic_DNA"/>
</dbReference>
<dbReference type="RefSeq" id="WP_122181884.1">
    <property type="nucleotide sequence ID" value="NZ_RFFJ01000003.1"/>
</dbReference>
<dbReference type="GO" id="GO:0002161">
    <property type="term" value="F:aminoacyl-tRNA deacylase activity"/>
    <property type="evidence" value="ECO:0007669"/>
    <property type="project" value="InterPro"/>
</dbReference>
<evidence type="ECO:0000313" key="2">
    <source>
        <dbReference type="EMBL" id="RMI46224.1"/>
    </source>
</evidence>
<dbReference type="PANTHER" id="PTHR30411">
    <property type="entry name" value="CYTOPLASMIC PROTEIN"/>
    <property type="match status" value="1"/>
</dbReference>
<dbReference type="Pfam" id="PF04073">
    <property type="entry name" value="tRNA_edit"/>
    <property type="match status" value="1"/>
</dbReference>
<dbReference type="AlphaFoldDB" id="A0A3M2M8S8"/>
<dbReference type="SUPFAM" id="SSF55826">
    <property type="entry name" value="YbaK/ProRS associated domain"/>
    <property type="match status" value="1"/>
</dbReference>